<dbReference type="EMBL" id="KN881942">
    <property type="protein sequence ID" value="KIY47389.1"/>
    <property type="molecule type" value="Genomic_DNA"/>
</dbReference>
<dbReference type="AlphaFoldDB" id="A0A0D7AAG7"/>
<keyword evidence="3" id="KW-1185">Reference proteome</keyword>
<feature type="region of interest" description="Disordered" evidence="1">
    <location>
        <begin position="53"/>
        <end position="92"/>
    </location>
</feature>
<dbReference type="OrthoDB" id="3267892at2759"/>
<accession>A0A0D7AAG7</accession>
<feature type="region of interest" description="Disordered" evidence="1">
    <location>
        <begin position="135"/>
        <end position="220"/>
    </location>
</feature>
<dbReference type="Proteomes" id="UP000054144">
    <property type="component" value="Unassembled WGS sequence"/>
</dbReference>
<protein>
    <submittedName>
        <fullName evidence="2">Uncharacterized protein</fullName>
    </submittedName>
</protein>
<reference evidence="2 3" key="1">
    <citation type="journal article" date="2015" name="Fungal Genet. Biol.">
        <title>Evolution of novel wood decay mechanisms in Agaricales revealed by the genome sequences of Fistulina hepatica and Cylindrobasidium torrendii.</title>
        <authorList>
            <person name="Floudas D."/>
            <person name="Held B.W."/>
            <person name="Riley R."/>
            <person name="Nagy L.G."/>
            <person name="Koehler G."/>
            <person name="Ransdell A.S."/>
            <person name="Younus H."/>
            <person name="Chow J."/>
            <person name="Chiniquy J."/>
            <person name="Lipzen A."/>
            <person name="Tritt A."/>
            <person name="Sun H."/>
            <person name="Haridas S."/>
            <person name="LaButti K."/>
            <person name="Ohm R.A."/>
            <person name="Kues U."/>
            <person name="Blanchette R.A."/>
            <person name="Grigoriev I.V."/>
            <person name="Minto R.E."/>
            <person name="Hibbett D.S."/>
        </authorList>
    </citation>
    <scope>NUCLEOTIDE SEQUENCE [LARGE SCALE GENOMIC DNA]</scope>
    <source>
        <strain evidence="2 3">ATCC 64428</strain>
    </source>
</reference>
<proteinExistence type="predicted"/>
<name>A0A0D7AAG7_9AGAR</name>
<gene>
    <name evidence="2" type="ORF">FISHEDRAFT_74689</name>
</gene>
<evidence type="ECO:0000313" key="2">
    <source>
        <dbReference type="EMBL" id="KIY47389.1"/>
    </source>
</evidence>
<evidence type="ECO:0000256" key="1">
    <source>
        <dbReference type="SAM" id="MobiDB-lite"/>
    </source>
</evidence>
<feature type="compositionally biased region" description="Basic and acidic residues" evidence="1">
    <location>
        <begin position="53"/>
        <end position="62"/>
    </location>
</feature>
<evidence type="ECO:0000313" key="3">
    <source>
        <dbReference type="Proteomes" id="UP000054144"/>
    </source>
</evidence>
<sequence>MTLVISRPPRLRERRTATSVMAGVFDVRPPRDVLTSLLNGVGPYIAVEHDDAAETVRRSQPRDKRKIAKPLKDKKEKQTKRPWPIDGSARLVRSPSDNAINLSVAKHAKSTSCLPIQAHMHTFQVRPTIHIAAQHSRSVSVTPPPSPTLRSSSPGLTPGPSVSSTTSRRSSKRPHTPNDDDPEFMPPPPKKERPKKGWKGWVLIDSPPPPSEKLINLDQTPVLKERRLRSGKNFDAISTGKDTWV</sequence>
<organism evidence="2 3">
    <name type="scientific">Fistulina hepatica ATCC 64428</name>
    <dbReference type="NCBI Taxonomy" id="1128425"/>
    <lineage>
        <taxon>Eukaryota</taxon>
        <taxon>Fungi</taxon>
        <taxon>Dikarya</taxon>
        <taxon>Basidiomycota</taxon>
        <taxon>Agaricomycotina</taxon>
        <taxon>Agaricomycetes</taxon>
        <taxon>Agaricomycetidae</taxon>
        <taxon>Agaricales</taxon>
        <taxon>Fistulinaceae</taxon>
        <taxon>Fistulina</taxon>
    </lineage>
</organism>
<feature type="compositionally biased region" description="Low complexity" evidence="1">
    <location>
        <begin position="148"/>
        <end position="168"/>
    </location>
</feature>